<dbReference type="Proteomes" id="UP000316095">
    <property type="component" value="Unassembled WGS sequence"/>
</dbReference>
<dbReference type="RefSeq" id="WP_146505215.1">
    <property type="nucleotide sequence ID" value="NZ_SJPG01000001.1"/>
</dbReference>
<accession>A0A5C5XJU5</accession>
<evidence type="ECO:0000256" key="1">
    <source>
        <dbReference type="ARBA" id="ARBA00022737"/>
    </source>
</evidence>
<keyword evidence="4" id="KW-0812">Transmembrane</keyword>
<evidence type="ECO:0000256" key="3">
    <source>
        <dbReference type="PROSITE-ProRule" id="PRU00023"/>
    </source>
</evidence>
<feature type="transmembrane region" description="Helical" evidence="4">
    <location>
        <begin position="6"/>
        <end position="27"/>
    </location>
</feature>
<dbReference type="SUPFAM" id="SSF48403">
    <property type="entry name" value="Ankyrin repeat"/>
    <property type="match status" value="1"/>
</dbReference>
<gene>
    <name evidence="5" type="ORF">Pan54_42300</name>
</gene>
<dbReference type="Gene3D" id="1.25.40.20">
    <property type="entry name" value="Ankyrin repeat-containing domain"/>
    <property type="match status" value="2"/>
</dbReference>
<dbReference type="PROSITE" id="PS50088">
    <property type="entry name" value="ANK_REPEAT"/>
    <property type="match status" value="3"/>
</dbReference>
<feature type="repeat" description="ANK" evidence="3">
    <location>
        <begin position="141"/>
        <end position="177"/>
    </location>
</feature>
<protein>
    <submittedName>
        <fullName evidence="5">Ankyrin repeats (3 copies)</fullName>
    </submittedName>
</protein>
<evidence type="ECO:0000313" key="6">
    <source>
        <dbReference type="Proteomes" id="UP000316095"/>
    </source>
</evidence>
<dbReference type="PROSITE" id="PS50297">
    <property type="entry name" value="ANK_REP_REGION"/>
    <property type="match status" value="3"/>
</dbReference>
<dbReference type="PANTHER" id="PTHR24171">
    <property type="entry name" value="ANKYRIN REPEAT DOMAIN-CONTAINING PROTEIN 39-RELATED"/>
    <property type="match status" value="1"/>
</dbReference>
<evidence type="ECO:0000313" key="5">
    <source>
        <dbReference type="EMBL" id="TWT63477.1"/>
    </source>
</evidence>
<evidence type="ECO:0000256" key="2">
    <source>
        <dbReference type="ARBA" id="ARBA00023043"/>
    </source>
</evidence>
<keyword evidence="6" id="KW-1185">Reference proteome</keyword>
<dbReference type="PRINTS" id="PR01415">
    <property type="entry name" value="ANKYRIN"/>
</dbReference>
<reference evidence="5 6" key="1">
    <citation type="submission" date="2019-02" db="EMBL/GenBank/DDBJ databases">
        <title>Deep-cultivation of Planctomycetes and their phenomic and genomic characterization uncovers novel biology.</title>
        <authorList>
            <person name="Wiegand S."/>
            <person name="Jogler M."/>
            <person name="Boedeker C."/>
            <person name="Pinto D."/>
            <person name="Vollmers J."/>
            <person name="Rivas-Marin E."/>
            <person name="Kohn T."/>
            <person name="Peeters S.H."/>
            <person name="Heuer A."/>
            <person name="Rast P."/>
            <person name="Oberbeckmann S."/>
            <person name="Bunk B."/>
            <person name="Jeske O."/>
            <person name="Meyerdierks A."/>
            <person name="Storesund J.E."/>
            <person name="Kallscheuer N."/>
            <person name="Luecker S."/>
            <person name="Lage O.M."/>
            <person name="Pohl T."/>
            <person name="Merkel B.J."/>
            <person name="Hornburger P."/>
            <person name="Mueller R.-W."/>
            <person name="Bruemmer F."/>
            <person name="Labrenz M."/>
            <person name="Spormann A.M."/>
            <person name="Op Den Camp H."/>
            <person name="Overmann J."/>
            <person name="Amann R."/>
            <person name="Jetten M.S.M."/>
            <person name="Mascher T."/>
            <person name="Medema M.H."/>
            <person name="Devos D.P."/>
            <person name="Kaster A.-K."/>
            <person name="Ovreas L."/>
            <person name="Rohde M."/>
            <person name="Galperin M.Y."/>
            <person name="Jogler C."/>
        </authorList>
    </citation>
    <scope>NUCLEOTIDE SEQUENCE [LARGE SCALE GENOMIC DNA]</scope>
    <source>
        <strain evidence="5 6">Pan54</strain>
    </source>
</reference>
<keyword evidence="1" id="KW-0677">Repeat</keyword>
<keyword evidence="4" id="KW-1133">Transmembrane helix</keyword>
<dbReference type="Pfam" id="PF12796">
    <property type="entry name" value="Ank_2"/>
    <property type="match status" value="1"/>
</dbReference>
<proteinExistence type="predicted"/>
<organism evidence="5 6">
    <name type="scientific">Rubinisphaera italica</name>
    <dbReference type="NCBI Taxonomy" id="2527969"/>
    <lineage>
        <taxon>Bacteria</taxon>
        <taxon>Pseudomonadati</taxon>
        <taxon>Planctomycetota</taxon>
        <taxon>Planctomycetia</taxon>
        <taxon>Planctomycetales</taxon>
        <taxon>Planctomycetaceae</taxon>
        <taxon>Rubinisphaera</taxon>
    </lineage>
</organism>
<keyword evidence="2 3" id="KW-0040">ANK repeat</keyword>
<keyword evidence="4" id="KW-0472">Membrane</keyword>
<dbReference type="AlphaFoldDB" id="A0A5C5XJU5"/>
<name>A0A5C5XJU5_9PLAN</name>
<dbReference type="EMBL" id="SJPG01000001">
    <property type="protein sequence ID" value="TWT63477.1"/>
    <property type="molecule type" value="Genomic_DNA"/>
</dbReference>
<dbReference type="PANTHER" id="PTHR24171:SF9">
    <property type="entry name" value="ANKYRIN REPEAT DOMAIN-CONTAINING PROTEIN 39"/>
    <property type="match status" value="1"/>
</dbReference>
<evidence type="ECO:0000256" key="4">
    <source>
        <dbReference type="SAM" id="Phobius"/>
    </source>
</evidence>
<feature type="repeat" description="ANK" evidence="3">
    <location>
        <begin position="178"/>
        <end position="210"/>
    </location>
</feature>
<comment type="caution">
    <text evidence="5">The sequence shown here is derived from an EMBL/GenBank/DDBJ whole genome shotgun (WGS) entry which is preliminary data.</text>
</comment>
<dbReference type="InterPro" id="IPR002110">
    <property type="entry name" value="Ankyrin_rpt"/>
</dbReference>
<dbReference type="Pfam" id="PF00023">
    <property type="entry name" value="Ank"/>
    <property type="match status" value="1"/>
</dbReference>
<dbReference type="SMART" id="SM00248">
    <property type="entry name" value="ANK"/>
    <property type="match status" value="4"/>
</dbReference>
<sequence>MKKLDWYLYSIAAVGVIIVIAINVYFYQIQQHRKYLRSLGLHGAAVHFPHLIPEIAEMGVDINELDADGHTPLHMAVTFKKVESVKLLLDRNADPNIKNSSDKINPTALHDATFILSSPDEAEIVKLLLKAGADPNVTGNQKETPLHRIARTGNQSLALDVAKDLIDAGADVNSEAFRGMTPLQSAVALGNTALIDLLLTAGADAEQRNDHGFRAIDQINASANREEIQKIFEKHGADSVRRPELFAKYRKDENSE</sequence>
<feature type="repeat" description="ANK" evidence="3">
    <location>
        <begin position="68"/>
        <end position="100"/>
    </location>
</feature>
<dbReference type="InterPro" id="IPR036770">
    <property type="entry name" value="Ankyrin_rpt-contain_sf"/>
</dbReference>
<dbReference type="OrthoDB" id="6692170at2"/>